<name>A0ABM9NM52_9GAMM</name>
<organism evidence="2 3">
    <name type="scientific">Candidatus Methylocalor cossyra</name>
    <dbReference type="NCBI Taxonomy" id="3108543"/>
    <lineage>
        <taxon>Bacteria</taxon>
        <taxon>Pseudomonadati</taxon>
        <taxon>Pseudomonadota</taxon>
        <taxon>Gammaproteobacteria</taxon>
        <taxon>Methylococcales</taxon>
        <taxon>Methylococcaceae</taxon>
        <taxon>Candidatus Methylocalor</taxon>
    </lineage>
</organism>
<reference evidence="2 3" key="1">
    <citation type="submission" date="2024-04" db="EMBL/GenBank/DDBJ databases">
        <authorList>
            <person name="Cremers G."/>
        </authorList>
    </citation>
    <scope>NUCLEOTIDE SEQUENCE [LARGE SCALE GENOMIC DNA]</scope>
    <source>
        <strain evidence="2">MeCH1-AG</strain>
    </source>
</reference>
<dbReference type="EMBL" id="OZ026884">
    <property type="protein sequence ID" value="CAL1241725.1"/>
    <property type="molecule type" value="Genomic_DNA"/>
</dbReference>
<dbReference type="SUPFAM" id="SSF52091">
    <property type="entry name" value="SpoIIaa-like"/>
    <property type="match status" value="1"/>
</dbReference>
<dbReference type="CDD" id="cd07043">
    <property type="entry name" value="STAS_anti-anti-sigma_factors"/>
    <property type="match status" value="1"/>
</dbReference>
<dbReference type="InterPro" id="IPR002645">
    <property type="entry name" value="STAS_dom"/>
</dbReference>
<accession>A0ABM9NM52</accession>
<dbReference type="InterPro" id="IPR058548">
    <property type="entry name" value="MlaB-like_STAS"/>
</dbReference>
<dbReference type="PROSITE" id="PS50801">
    <property type="entry name" value="STAS"/>
    <property type="match status" value="1"/>
</dbReference>
<gene>
    <name evidence="2" type="ORF">MECH1_V1_2949</name>
</gene>
<protein>
    <recommendedName>
        <fullName evidence="1">STAS domain-containing protein</fullName>
    </recommendedName>
</protein>
<dbReference type="InterPro" id="IPR036513">
    <property type="entry name" value="STAS_dom_sf"/>
</dbReference>
<evidence type="ECO:0000313" key="3">
    <source>
        <dbReference type="Proteomes" id="UP001497493"/>
    </source>
</evidence>
<dbReference type="Pfam" id="PF13466">
    <property type="entry name" value="STAS_2"/>
    <property type="match status" value="1"/>
</dbReference>
<dbReference type="InterPro" id="IPR052746">
    <property type="entry name" value="MlaB_ABC_Transporter"/>
</dbReference>
<dbReference type="PANTHER" id="PTHR35849:SF1">
    <property type="entry name" value="INTERMEMBRANE PHOSPHOLIPID TRANSPORT SYSTEM BINDING PROTEIN MLAB"/>
    <property type="match status" value="1"/>
</dbReference>
<feature type="domain" description="STAS" evidence="1">
    <location>
        <begin position="33"/>
        <end position="123"/>
    </location>
</feature>
<keyword evidence="3" id="KW-1185">Reference proteome</keyword>
<evidence type="ECO:0000259" key="1">
    <source>
        <dbReference type="PROSITE" id="PS50801"/>
    </source>
</evidence>
<dbReference type="RefSeq" id="WP_348758218.1">
    <property type="nucleotide sequence ID" value="NZ_OZ026884.1"/>
</dbReference>
<evidence type="ECO:0000313" key="2">
    <source>
        <dbReference type="EMBL" id="CAL1241725.1"/>
    </source>
</evidence>
<proteinExistence type="predicted"/>
<dbReference type="PANTHER" id="PTHR35849">
    <property type="entry name" value="BLR2341 PROTEIN"/>
    <property type="match status" value="1"/>
</dbReference>
<dbReference type="Gene3D" id="3.30.750.24">
    <property type="entry name" value="STAS domain"/>
    <property type="match status" value="1"/>
</dbReference>
<sequence>MARQRPPHRLLEPLSWNLPVRAFAINKHGDNAYALEGDLTFATVPEALKATARLFRPGAALRFDLVGIERVDSAGVALLIEWLRRAEQSGCALRLVRVPDRLRAMARVSGVEELLPMAVEPTS</sequence>
<dbReference type="Proteomes" id="UP001497493">
    <property type="component" value="Chromosome"/>
</dbReference>